<proteinExistence type="inferred from homology"/>
<dbReference type="EMBL" id="AP010872">
    <property type="protein sequence ID" value="BAH83047.1"/>
    <property type="molecule type" value="Genomic_DNA"/>
</dbReference>
<keyword evidence="9" id="KW-1185">Reference proteome</keyword>
<keyword evidence="6" id="KW-0812">Transmembrane</keyword>
<dbReference type="NCBIfam" id="TIGR00219">
    <property type="entry name" value="mreC"/>
    <property type="match status" value="1"/>
</dbReference>
<evidence type="ECO:0000256" key="2">
    <source>
        <dbReference type="ARBA" id="ARBA00013855"/>
    </source>
</evidence>
<dbReference type="GO" id="GO:0005886">
    <property type="term" value="C:plasma membrane"/>
    <property type="evidence" value="ECO:0007669"/>
    <property type="project" value="TreeGrafter"/>
</dbReference>
<dbReference type="Pfam" id="PF04085">
    <property type="entry name" value="MreC"/>
    <property type="match status" value="1"/>
</dbReference>
<organism evidence="8 9">
    <name type="scientific">Candidatus Ishikawaella capsulata Mpkobe</name>
    <dbReference type="NCBI Taxonomy" id="476281"/>
    <lineage>
        <taxon>Bacteria</taxon>
        <taxon>Pseudomonadati</taxon>
        <taxon>Pseudomonadota</taxon>
        <taxon>Gammaproteobacteria</taxon>
        <taxon>Enterobacterales</taxon>
        <taxon>Enterobacteriaceae</taxon>
        <taxon>Candidatus Ishikawella</taxon>
    </lineage>
</organism>
<dbReference type="PIRSF" id="PIRSF038471">
    <property type="entry name" value="MreC"/>
    <property type="match status" value="1"/>
</dbReference>
<dbReference type="InterPro" id="IPR007221">
    <property type="entry name" value="MreC"/>
</dbReference>
<dbReference type="Proteomes" id="UP000061704">
    <property type="component" value="Chromosome"/>
</dbReference>
<dbReference type="InterPro" id="IPR042175">
    <property type="entry name" value="Cell/Rod_MreC_2"/>
</dbReference>
<protein>
    <recommendedName>
        <fullName evidence="2 5">Cell shape-determining protein MreC</fullName>
    </recommendedName>
    <alternativeName>
        <fullName evidence="4 5">Cell shape protein MreC</fullName>
    </alternativeName>
</protein>
<keyword evidence="6" id="KW-0472">Membrane</keyword>
<accession>C5WCJ1</accession>
<dbReference type="AlphaFoldDB" id="C5WCJ1"/>
<keyword evidence="3 5" id="KW-0133">Cell shape</keyword>
<dbReference type="InterPro" id="IPR042177">
    <property type="entry name" value="Cell/Rod_1"/>
</dbReference>
<evidence type="ECO:0000256" key="4">
    <source>
        <dbReference type="ARBA" id="ARBA00032089"/>
    </source>
</evidence>
<sequence>MYIKRILSKISYSLKDSFILIMILAIMIIIIDSYVGSLIRIRSYFSPFYFLISGPVNLIENISNVFISESKQRIIQENKNLRKDLFLKNLDLLKLSLYQTENKRLRMLLGAPFLLEEKKTLVKVILNSTYNHINQIIINKGNINGVYIGQPVIDEKGLIGQVIEVSKLTSRVLLIYDPLNYLPIQNLRSGIRLIARGKGFNKDFRIKYFTDNLDVCVGDMMVTSAGSQFPTGYPVMIIYKIIIDKIHGNMIIYAHPTANFDNLNYELLLWPSYINKIANISQEEVNNITNKRFHLSQ</sequence>
<dbReference type="Gene3D" id="2.40.10.350">
    <property type="entry name" value="Rod shape-determining protein MreC, domain 2"/>
    <property type="match status" value="1"/>
</dbReference>
<gene>
    <name evidence="8" type="primary">mreC</name>
    <name evidence="8" type="ORF">ICMP_187</name>
</gene>
<evidence type="ECO:0000256" key="1">
    <source>
        <dbReference type="ARBA" id="ARBA00009369"/>
    </source>
</evidence>
<comment type="function">
    <text evidence="5">Involved in formation and maintenance of cell shape.</text>
</comment>
<evidence type="ECO:0000313" key="9">
    <source>
        <dbReference type="Proteomes" id="UP000061704"/>
    </source>
</evidence>
<dbReference type="GO" id="GO:0008360">
    <property type="term" value="P:regulation of cell shape"/>
    <property type="evidence" value="ECO:0007669"/>
    <property type="project" value="UniProtKB-KW"/>
</dbReference>
<dbReference type="InterPro" id="IPR055342">
    <property type="entry name" value="MreC_beta-barrel_core"/>
</dbReference>
<evidence type="ECO:0000259" key="7">
    <source>
        <dbReference type="Pfam" id="PF04085"/>
    </source>
</evidence>
<feature type="domain" description="Rod shape-determining protein MreC beta-barrel core" evidence="7">
    <location>
        <begin position="124"/>
        <end position="267"/>
    </location>
</feature>
<keyword evidence="6" id="KW-1133">Transmembrane helix</keyword>
<evidence type="ECO:0000256" key="6">
    <source>
        <dbReference type="SAM" id="Phobius"/>
    </source>
</evidence>
<dbReference type="PANTHER" id="PTHR34138">
    <property type="entry name" value="CELL SHAPE-DETERMINING PROTEIN MREC"/>
    <property type="match status" value="1"/>
</dbReference>
<dbReference type="PANTHER" id="PTHR34138:SF1">
    <property type="entry name" value="CELL SHAPE-DETERMINING PROTEIN MREC"/>
    <property type="match status" value="1"/>
</dbReference>
<evidence type="ECO:0000256" key="5">
    <source>
        <dbReference type="PIRNR" id="PIRNR038471"/>
    </source>
</evidence>
<feature type="transmembrane region" description="Helical" evidence="6">
    <location>
        <begin position="12"/>
        <end position="36"/>
    </location>
</feature>
<dbReference type="HOGENOM" id="CLU_042663_2_0_6"/>
<name>C5WCJ1_9ENTR</name>
<dbReference type="OrthoDB" id="9808025at2"/>
<dbReference type="RefSeq" id="WP_052456807.1">
    <property type="nucleotide sequence ID" value="NZ_AP010872.1"/>
</dbReference>
<evidence type="ECO:0000256" key="3">
    <source>
        <dbReference type="ARBA" id="ARBA00022960"/>
    </source>
</evidence>
<reference evidence="8 9" key="1">
    <citation type="journal article" date="2011" name="Genome Biol. Evol.">
        <title>Reductive evolution of bacterial genome in insect gut environment.</title>
        <authorList>
            <person name="Nikoh N."/>
            <person name="Hosokawa T."/>
            <person name="Ohshima K."/>
            <person name="Hattori M."/>
            <person name="Fukatsu T."/>
        </authorList>
    </citation>
    <scope>NUCLEOTIDE SEQUENCE [LARGE SCALE GENOMIC DNA]</scope>
    <source>
        <strain evidence="8 9">Mpkobe</strain>
    </source>
</reference>
<comment type="similarity">
    <text evidence="1 5">Belongs to the MreC family.</text>
</comment>
<dbReference type="STRING" id="476281.ICMP_187"/>
<evidence type="ECO:0000313" key="8">
    <source>
        <dbReference type="EMBL" id="BAH83047.1"/>
    </source>
</evidence>
<dbReference type="KEGG" id="icp:ICMP_187"/>
<dbReference type="Gene3D" id="2.40.10.340">
    <property type="entry name" value="Rod shape-determining protein MreC, domain 1"/>
    <property type="match status" value="1"/>
</dbReference>